<evidence type="ECO:0000313" key="1">
    <source>
        <dbReference type="EMBL" id="AFT72358.1"/>
    </source>
</evidence>
<evidence type="ECO:0000313" key="2">
    <source>
        <dbReference type="Proteomes" id="UP000006286"/>
    </source>
</evidence>
<accession>K0CIB3</accession>
<dbReference type="InterPro" id="IPR010662">
    <property type="entry name" value="RBBP9/YdeN"/>
</dbReference>
<dbReference type="InterPro" id="IPR029058">
    <property type="entry name" value="AB_hydrolase_fold"/>
</dbReference>
<keyword evidence="2" id="KW-1185">Reference proteome</keyword>
<dbReference type="HOGENOM" id="CLU_2406809_0_0_6"/>
<dbReference type="Proteomes" id="UP000006286">
    <property type="component" value="Chromosome"/>
</dbReference>
<organism evidence="1 2">
    <name type="scientific">Alcanivorax dieselolei (strain DSM 16502 / CGMCC 1.3690 / MCCC 1A00001 / B-5)</name>
    <name type="common">Alloalcanivorax dieselolei</name>
    <dbReference type="NCBI Taxonomy" id="930169"/>
    <lineage>
        <taxon>Bacteria</taxon>
        <taxon>Pseudomonadati</taxon>
        <taxon>Pseudomonadota</taxon>
        <taxon>Gammaproteobacteria</taxon>
        <taxon>Oceanospirillales</taxon>
        <taxon>Alcanivoracaceae</taxon>
        <taxon>Alloalcanivorax</taxon>
    </lineage>
</organism>
<dbReference type="STRING" id="930169.B5T_04097"/>
<dbReference type="Pfam" id="PF06821">
    <property type="entry name" value="Ser_hydrolase"/>
    <property type="match status" value="1"/>
</dbReference>
<proteinExistence type="predicted"/>
<dbReference type="EMBL" id="CP003466">
    <property type="protein sequence ID" value="AFT72358.1"/>
    <property type="molecule type" value="Genomic_DNA"/>
</dbReference>
<name>K0CIB3_ALCDB</name>
<protein>
    <submittedName>
        <fullName evidence="1">Putative esterase</fullName>
    </submittedName>
</protein>
<dbReference type="KEGG" id="adi:B5T_04097"/>
<gene>
    <name evidence="1" type="ordered locus">B5T_04097</name>
</gene>
<dbReference type="eggNOG" id="COG3545">
    <property type="taxonomic scope" value="Bacteria"/>
</dbReference>
<dbReference type="GO" id="GO:0016787">
    <property type="term" value="F:hydrolase activity"/>
    <property type="evidence" value="ECO:0007669"/>
    <property type="project" value="InterPro"/>
</dbReference>
<dbReference type="AlphaFoldDB" id="K0CIB3"/>
<dbReference type="Gene3D" id="3.40.50.1820">
    <property type="entry name" value="alpha/beta hydrolase"/>
    <property type="match status" value="1"/>
</dbReference>
<reference evidence="1 2" key="1">
    <citation type="journal article" date="2012" name="J. Bacteriol.">
        <title>Complete genome sequence of Alcanivorax dieselolei type strain B5.</title>
        <authorList>
            <person name="Lai Q."/>
            <person name="Li W."/>
            <person name="Shao Z."/>
        </authorList>
    </citation>
    <scope>NUCLEOTIDE SEQUENCE [LARGE SCALE GENOMIC DNA]</scope>
    <source>
        <strain evidence="2">DSM 16502 / CGMCC 1.3690 / B-5</strain>
    </source>
</reference>
<sequence length="92" mass="9414">MAGALLVAPADVERGTAPAALRGFAPVPMEPLPFRSILIGSSNDRAASPARAGHFADEWGSDFTSSCWKAWGISTWLPATIAGTTAAVICGA</sequence>